<proteinExistence type="predicted"/>
<dbReference type="GO" id="GO:0003677">
    <property type="term" value="F:DNA binding"/>
    <property type="evidence" value="ECO:0007669"/>
    <property type="project" value="UniProtKB-KW"/>
</dbReference>
<dbReference type="Proteomes" id="UP001327560">
    <property type="component" value="Chromosome 1"/>
</dbReference>
<keyword evidence="2" id="KW-0938">Abscisic acid signaling pathway</keyword>
<feature type="compositionally biased region" description="Polar residues" evidence="7">
    <location>
        <begin position="58"/>
        <end position="69"/>
    </location>
</feature>
<sequence length="160" mass="18225">MEEVWKDLSLTSLQQDTPSTPILSQAHHELKSLHGGAASFTGTTLQDFLTAGHFKETNPPSQHRSSALNGKQAPEKRQLHQESGDVVDRRKKRMIKNRESAARSRARKQAYTHELEEEVDNLERENKKLKRQNEELKKAMADQVSLATNRTLQRTLTAPF</sequence>
<feature type="domain" description="BZIP" evidence="8">
    <location>
        <begin position="87"/>
        <end position="138"/>
    </location>
</feature>
<dbReference type="SMART" id="SM00338">
    <property type="entry name" value="BRLZ"/>
    <property type="match status" value="1"/>
</dbReference>
<dbReference type="InterPro" id="IPR046347">
    <property type="entry name" value="bZIP_sf"/>
</dbReference>
<dbReference type="InterPro" id="IPR043452">
    <property type="entry name" value="BZIP46-like"/>
</dbReference>
<evidence type="ECO:0000313" key="10">
    <source>
        <dbReference type="Proteomes" id="UP001327560"/>
    </source>
</evidence>
<feature type="compositionally biased region" description="Basic and acidic residues" evidence="7">
    <location>
        <begin position="73"/>
        <end position="88"/>
    </location>
</feature>
<comment type="subcellular location">
    <subcellularLocation>
        <location evidence="1">Nucleus</location>
    </subcellularLocation>
</comment>
<dbReference type="EMBL" id="CP136890">
    <property type="protein sequence ID" value="WOK92871.1"/>
    <property type="molecule type" value="Genomic_DNA"/>
</dbReference>
<dbReference type="PANTHER" id="PTHR22952">
    <property type="entry name" value="CAMP-RESPONSE ELEMENT BINDING PROTEIN-RELATED"/>
    <property type="match status" value="1"/>
</dbReference>
<evidence type="ECO:0000256" key="3">
    <source>
        <dbReference type="ARBA" id="ARBA00023015"/>
    </source>
</evidence>
<dbReference type="GO" id="GO:0045893">
    <property type="term" value="P:positive regulation of DNA-templated transcription"/>
    <property type="evidence" value="ECO:0007669"/>
    <property type="project" value="InterPro"/>
</dbReference>
<keyword evidence="3" id="KW-0805">Transcription regulation</keyword>
<keyword evidence="10" id="KW-1185">Reference proteome</keyword>
<dbReference type="PANTHER" id="PTHR22952:SF433">
    <property type="entry name" value="PROTEIN FD"/>
    <property type="match status" value="1"/>
</dbReference>
<keyword evidence="6" id="KW-0539">Nucleus</keyword>
<dbReference type="GO" id="GO:0005634">
    <property type="term" value="C:nucleus"/>
    <property type="evidence" value="ECO:0007669"/>
    <property type="project" value="UniProtKB-SubCell"/>
</dbReference>
<reference evidence="9 10" key="1">
    <citation type="submission" date="2023-10" db="EMBL/GenBank/DDBJ databases">
        <title>Chromosome-scale genome assembly provides insights into flower coloration mechanisms of Canna indica.</title>
        <authorList>
            <person name="Li C."/>
        </authorList>
    </citation>
    <scope>NUCLEOTIDE SEQUENCE [LARGE SCALE GENOMIC DNA]</scope>
    <source>
        <tissue evidence="9">Flower</tissue>
    </source>
</reference>
<evidence type="ECO:0000256" key="5">
    <source>
        <dbReference type="ARBA" id="ARBA00023163"/>
    </source>
</evidence>
<evidence type="ECO:0000259" key="8">
    <source>
        <dbReference type="PROSITE" id="PS50217"/>
    </source>
</evidence>
<dbReference type="Gene3D" id="1.20.5.170">
    <property type="match status" value="1"/>
</dbReference>
<evidence type="ECO:0000313" key="9">
    <source>
        <dbReference type="EMBL" id="WOK92871.1"/>
    </source>
</evidence>
<evidence type="ECO:0000256" key="6">
    <source>
        <dbReference type="ARBA" id="ARBA00023242"/>
    </source>
</evidence>
<dbReference type="InterPro" id="IPR004827">
    <property type="entry name" value="bZIP"/>
</dbReference>
<organism evidence="9 10">
    <name type="scientific">Canna indica</name>
    <name type="common">Indian-shot</name>
    <dbReference type="NCBI Taxonomy" id="4628"/>
    <lineage>
        <taxon>Eukaryota</taxon>
        <taxon>Viridiplantae</taxon>
        <taxon>Streptophyta</taxon>
        <taxon>Embryophyta</taxon>
        <taxon>Tracheophyta</taxon>
        <taxon>Spermatophyta</taxon>
        <taxon>Magnoliopsida</taxon>
        <taxon>Liliopsida</taxon>
        <taxon>Zingiberales</taxon>
        <taxon>Cannaceae</taxon>
        <taxon>Canna</taxon>
    </lineage>
</organism>
<gene>
    <name evidence="9" type="ORF">Cni_G01563</name>
</gene>
<name>A0AAQ3JMT2_9LILI</name>
<evidence type="ECO:0000256" key="1">
    <source>
        <dbReference type="ARBA" id="ARBA00004123"/>
    </source>
</evidence>
<dbReference type="GO" id="GO:0003700">
    <property type="term" value="F:DNA-binding transcription factor activity"/>
    <property type="evidence" value="ECO:0007669"/>
    <property type="project" value="InterPro"/>
</dbReference>
<dbReference type="AlphaFoldDB" id="A0AAQ3JMT2"/>
<protein>
    <submittedName>
        <fullName evidence="9">Protein FD-like isoform X1</fullName>
    </submittedName>
</protein>
<dbReference type="PROSITE" id="PS00036">
    <property type="entry name" value="BZIP_BASIC"/>
    <property type="match status" value="1"/>
</dbReference>
<feature type="region of interest" description="Disordered" evidence="7">
    <location>
        <begin position="54"/>
        <end position="107"/>
    </location>
</feature>
<keyword evidence="5" id="KW-0804">Transcription</keyword>
<dbReference type="CDD" id="cd14707">
    <property type="entry name" value="bZIP_plant_BZIP46"/>
    <property type="match status" value="1"/>
</dbReference>
<accession>A0AAQ3JMT2</accession>
<dbReference type="PROSITE" id="PS50217">
    <property type="entry name" value="BZIP"/>
    <property type="match status" value="1"/>
</dbReference>
<dbReference type="Pfam" id="PF00170">
    <property type="entry name" value="bZIP_1"/>
    <property type="match status" value="1"/>
</dbReference>
<dbReference type="GO" id="GO:0009738">
    <property type="term" value="P:abscisic acid-activated signaling pathway"/>
    <property type="evidence" value="ECO:0007669"/>
    <property type="project" value="UniProtKB-KW"/>
</dbReference>
<dbReference type="FunFam" id="1.20.5.170:FF:000036">
    <property type="entry name" value="ABSCISIC ACID-INSENSITIVE 5-like protein 2"/>
    <property type="match status" value="1"/>
</dbReference>
<evidence type="ECO:0000256" key="2">
    <source>
        <dbReference type="ARBA" id="ARBA00022682"/>
    </source>
</evidence>
<keyword evidence="4" id="KW-0238">DNA-binding</keyword>
<evidence type="ECO:0000256" key="4">
    <source>
        <dbReference type="ARBA" id="ARBA00023125"/>
    </source>
</evidence>
<dbReference type="SUPFAM" id="SSF57959">
    <property type="entry name" value="Leucine zipper domain"/>
    <property type="match status" value="1"/>
</dbReference>
<evidence type="ECO:0000256" key="7">
    <source>
        <dbReference type="SAM" id="MobiDB-lite"/>
    </source>
</evidence>